<dbReference type="Pfam" id="PF00293">
    <property type="entry name" value="NUDIX"/>
    <property type="match status" value="1"/>
</dbReference>
<proteinExistence type="inferred from homology"/>
<dbReference type="CDD" id="cd04677">
    <property type="entry name" value="NUDIX_Hydrolase"/>
    <property type="match status" value="1"/>
</dbReference>
<dbReference type="InterPro" id="IPR020476">
    <property type="entry name" value="Nudix_hydrolase"/>
</dbReference>
<dbReference type="PROSITE" id="PS00893">
    <property type="entry name" value="NUDIX_BOX"/>
    <property type="match status" value="1"/>
</dbReference>
<comment type="similarity">
    <text evidence="3">Belongs to the Nudix hydrolase family.</text>
</comment>
<evidence type="ECO:0000256" key="2">
    <source>
        <dbReference type="ARBA" id="ARBA00022801"/>
    </source>
</evidence>
<dbReference type="GO" id="GO:0016787">
    <property type="term" value="F:hydrolase activity"/>
    <property type="evidence" value="ECO:0007669"/>
    <property type="project" value="UniProtKB-KW"/>
</dbReference>
<evidence type="ECO:0000313" key="5">
    <source>
        <dbReference type="EMBL" id="MFC6041280.1"/>
    </source>
</evidence>
<gene>
    <name evidence="5" type="ORF">ACFPYN_17885</name>
</gene>
<evidence type="ECO:0000259" key="4">
    <source>
        <dbReference type="PROSITE" id="PS51462"/>
    </source>
</evidence>
<dbReference type="PRINTS" id="PR00502">
    <property type="entry name" value="NUDIXFAMILY"/>
</dbReference>
<dbReference type="InterPro" id="IPR015797">
    <property type="entry name" value="NUDIX_hydrolase-like_dom_sf"/>
</dbReference>
<accession>A0ABW1LCL9</accession>
<comment type="cofactor">
    <cofactor evidence="1">
        <name>Mg(2+)</name>
        <dbReference type="ChEBI" id="CHEBI:18420"/>
    </cofactor>
</comment>
<dbReference type="Proteomes" id="UP001596170">
    <property type="component" value="Unassembled WGS sequence"/>
</dbReference>
<dbReference type="InterPro" id="IPR020084">
    <property type="entry name" value="NUDIX_hydrolase_CS"/>
</dbReference>
<evidence type="ECO:0000256" key="1">
    <source>
        <dbReference type="ARBA" id="ARBA00001946"/>
    </source>
</evidence>
<evidence type="ECO:0000313" key="6">
    <source>
        <dbReference type="Proteomes" id="UP001596170"/>
    </source>
</evidence>
<dbReference type="InterPro" id="IPR000086">
    <property type="entry name" value="NUDIX_hydrolase_dom"/>
</dbReference>
<dbReference type="RefSeq" id="WP_377736072.1">
    <property type="nucleotide sequence ID" value="NZ_JBHSRI010000038.1"/>
</dbReference>
<reference evidence="6" key="1">
    <citation type="journal article" date="2019" name="Int. J. Syst. Evol. Microbiol.">
        <title>The Global Catalogue of Microorganisms (GCM) 10K type strain sequencing project: providing services to taxonomists for standard genome sequencing and annotation.</title>
        <authorList>
            <consortium name="The Broad Institute Genomics Platform"/>
            <consortium name="The Broad Institute Genome Sequencing Center for Infectious Disease"/>
            <person name="Wu L."/>
            <person name="Ma J."/>
        </authorList>
    </citation>
    <scope>NUCLEOTIDE SEQUENCE [LARGE SCALE GENOMIC DNA]</scope>
    <source>
        <strain evidence="6">CCUG 54527</strain>
    </source>
</reference>
<dbReference type="EMBL" id="JBHSRI010000038">
    <property type="protein sequence ID" value="MFC6041280.1"/>
    <property type="molecule type" value="Genomic_DNA"/>
</dbReference>
<organism evidence="5 6">
    <name type="scientific">Paenisporosarcina macmurdoensis</name>
    <dbReference type="NCBI Taxonomy" id="212659"/>
    <lineage>
        <taxon>Bacteria</taxon>
        <taxon>Bacillati</taxon>
        <taxon>Bacillota</taxon>
        <taxon>Bacilli</taxon>
        <taxon>Bacillales</taxon>
        <taxon>Caryophanaceae</taxon>
        <taxon>Paenisporosarcina</taxon>
    </lineage>
</organism>
<comment type="caution">
    <text evidence="5">The sequence shown here is derived from an EMBL/GenBank/DDBJ whole genome shotgun (WGS) entry which is preliminary data.</text>
</comment>
<protein>
    <submittedName>
        <fullName evidence="5">NUDIX hydrolase</fullName>
    </submittedName>
</protein>
<dbReference type="PROSITE" id="PS51462">
    <property type="entry name" value="NUDIX"/>
    <property type="match status" value="1"/>
</dbReference>
<dbReference type="PANTHER" id="PTHR43046">
    <property type="entry name" value="GDP-MANNOSE MANNOSYL HYDROLASE"/>
    <property type="match status" value="1"/>
</dbReference>
<feature type="domain" description="Nudix hydrolase" evidence="4">
    <location>
        <begin position="14"/>
        <end position="147"/>
    </location>
</feature>
<keyword evidence="2 3" id="KW-0378">Hydrolase</keyword>
<evidence type="ECO:0000256" key="3">
    <source>
        <dbReference type="RuleBase" id="RU003476"/>
    </source>
</evidence>
<name>A0ABW1LCL9_9BACL</name>
<dbReference type="Gene3D" id="3.90.79.10">
    <property type="entry name" value="Nucleoside Triphosphate Pyrophosphohydrolase"/>
    <property type="match status" value="1"/>
</dbReference>
<dbReference type="PANTHER" id="PTHR43046:SF2">
    <property type="entry name" value="8-OXO-DGTP DIPHOSPHATASE-RELATED"/>
    <property type="match status" value="1"/>
</dbReference>
<keyword evidence="6" id="KW-1185">Reference proteome</keyword>
<sequence length="154" mass="17333">MNYLQTMREMIGNKPLLTVGCGVIIEKGNQILLQHRTDADVWGIPGGVLELGEQVSEAARREAQEETGLIIGDMDFFGVYSGQEGFAQYANGDQVFSIQMIFKTSNVTGELIQKNDESRAHVFFDKHDLPPNLNSHQKRFIMDWVHQVPTPVIK</sequence>
<dbReference type="SUPFAM" id="SSF55811">
    <property type="entry name" value="Nudix"/>
    <property type="match status" value="1"/>
</dbReference>